<proteinExistence type="predicted"/>
<keyword evidence="1" id="KW-1133">Transmembrane helix</keyword>
<protein>
    <recommendedName>
        <fullName evidence="4">Glycosyltransferase RgtA/B/C/D-like domain-containing protein</fullName>
    </recommendedName>
</protein>
<accession>A0A1F6ANY2</accession>
<feature type="transmembrane region" description="Helical" evidence="1">
    <location>
        <begin position="273"/>
        <end position="292"/>
    </location>
</feature>
<organism evidence="2 3">
    <name type="scientific">Candidatus Gottesmanbacteria bacterium RIFCSPLOWO2_01_FULL_39_12b</name>
    <dbReference type="NCBI Taxonomy" id="1798388"/>
    <lineage>
        <taxon>Bacteria</taxon>
        <taxon>Candidatus Gottesmaniibacteriota</taxon>
    </lineage>
</organism>
<feature type="transmembrane region" description="Helical" evidence="1">
    <location>
        <begin position="117"/>
        <end position="136"/>
    </location>
</feature>
<evidence type="ECO:0000313" key="2">
    <source>
        <dbReference type="EMBL" id="OGG26394.1"/>
    </source>
</evidence>
<evidence type="ECO:0008006" key="4">
    <source>
        <dbReference type="Google" id="ProtNLM"/>
    </source>
</evidence>
<feature type="transmembrane region" description="Helical" evidence="1">
    <location>
        <begin position="345"/>
        <end position="363"/>
    </location>
</feature>
<comment type="caution">
    <text evidence="2">The sequence shown here is derived from an EMBL/GenBank/DDBJ whole genome shotgun (WGS) entry which is preliminary data.</text>
</comment>
<keyword evidence="1" id="KW-0812">Transmembrane</keyword>
<evidence type="ECO:0000313" key="3">
    <source>
        <dbReference type="Proteomes" id="UP000176609"/>
    </source>
</evidence>
<feature type="transmembrane region" description="Helical" evidence="1">
    <location>
        <begin position="90"/>
        <end position="110"/>
    </location>
</feature>
<dbReference type="Proteomes" id="UP000176609">
    <property type="component" value="Unassembled WGS sequence"/>
</dbReference>
<sequence length="474" mass="55500">MKYSSILTSLFFAVLIFTLFFFRIMTSNRMPVSYNYDADFGRDLLTMLRINKGKLTLIGPQLSLAGLHTAPYYFYFFAPFLRITNYNHNGVVYANAAMYLLGFLFLLLYVKKTHETWTSLLLLLWLVTTPYVILAARTPGNAFSYVIILFWYIAILFRTVEMTPLKSILFGITAGIVANFHPISLIPLMVSFFLTVFTLKKLELKTKLFIFSLYIFTFIITFLPVLIFEFRHNFVIWQNLKNPIRIREFFGNNGYLSTFSVSNIFTIDSSSVQWLPLGLISSLFILILLACYGKNKDKFIWIITTIFSISFFLLNKGSPHYYFPVLVLIQCVIAGLIMKITYARLILIFFIILNIYFFPKSIYQPGRNLIDVENKFNQYLKLQNLPKINLNVILINDTHLSIVGYEYRFLLEKYNYPLQDEYSYNKSDYLLLISEKGEIDWQHLTSWELNEFGQKVLLNKYVGDKNVYYLFGKI</sequence>
<feature type="transmembrane region" description="Helical" evidence="1">
    <location>
        <begin position="167"/>
        <end position="196"/>
    </location>
</feature>
<feature type="transmembrane region" description="Helical" evidence="1">
    <location>
        <begin position="142"/>
        <end position="160"/>
    </location>
</feature>
<name>A0A1F6ANY2_9BACT</name>
<evidence type="ECO:0000256" key="1">
    <source>
        <dbReference type="SAM" id="Phobius"/>
    </source>
</evidence>
<feature type="transmembrane region" description="Helical" evidence="1">
    <location>
        <begin position="55"/>
        <end position="78"/>
    </location>
</feature>
<gene>
    <name evidence="2" type="ORF">A2960_03645</name>
</gene>
<feature type="transmembrane region" description="Helical" evidence="1">
    <location>
        <begin position="6"/>
        <end position="25"/>
    </location>
</feature>
<feature type="transmembrane region" description="Helical" evidence="1">
    <location>
        <begin position="208"/>
        <end position="228"/>
    </location>
</feature>
<dbReference type="EMBL" id="MFJR01000010">
    <property type="protein sequence ID" value="OGG26394.1"/>
    <property type="molecule type" value="Genomic_DNA"/>
</dbReference>
<feature type="transmembrane region" description="Helical" evidence="1">
    <location>
        <begin position="299"/>
        <end position="315"/>
    </location>
</feature>
<dbReference type="AlphaFoldDB" id="A0A1F6ANY2"/>
<keyword evidence="1" id="KW-0472">Membrane</keyword>
<reference evidence="2 3" key="1">
    <citation type="journal article" date="2016" name="Nat. Commun.">
        <title>Thousands of microbial genomes shed light on interconnected biogeochemical processes in an aquifer system.</title>
        <authorList>
            <person name="Anantharaman K."/>
            <person name="Brown C.T."/>
            <person name="Hug L.A."/>
            <person name="Sharon I."/>
            <person name="Castelle C.J."/>
            <person name="Probst A.J."/>
            <person name="Thomas B.C."/>
            <person name="Singh A."/>
            <person name="Wilkins M.J."/>
            <person name="Karaoz U."/>
            <person name="Brodie E.L."/>
            <person name="Williams K.H."/>
            <person name="Hubbard S.S."/>
            <person name="Banfield J.F."/>
        </authorList>
    </citation>
    <scope>NUCLEOTIDE SEQUENCE [LARGE SCALE GENOMIC DNA]</scope>
</reference>